<comment type="similarity">
    <text evidence="2 5">Belongs to the glycosyl hydrolase 56 family.</text>
</comment>
<feature type="region of interest" description="Disordered" evidence="6">
    <location>
        <begin position="534"/>
        <end position="573"/>
    </location>
</feature>
<organism evidence="8 9">
    <name type="scientific">Huso huso</name>
    <name type="common">Beluga</name>
    <name type="synonym">Acipenser huso</name>
    <dbReference type="NCBI Taxonomy" id="61971"/>
    <lineage>
        <taxon>Eukaryota</taxon>
        <taxon>Metazoa</taxon>
        <taxon>Chordata</taxon>
        <taxon>Craniata</taxon>
        <taxon>Vertebrata</taxon>
        <taxon>Euteleostomi</taxon>
        <taxon>Actinopterygii</taxon>
        <taxon>Chondrostei</taxon>
        <taxon>Acipenseriformes</taxon>
        <taxon>Acipenseridae</taxon>
        <taxon>Huso</taxon>
    </lineage>
</organism>
<sequence>MDLFPLTRQHIQAHLAVLHLASLVNVCSSQHLPPTAPPMLSSNPFVAIWNAPTEVCHINNVPLDMSAYSAVTTPDKEPGQALTLFYTDRLGECPYIDEDTLKEYFGGIPQNGNLTSHLAKATNDIAFDMPFIDSPGLAVIDWEKWRPIWSRNWGKKSIYKTRSISKIRNSDPSLSVQQTQSLAKSQFEMAAKNYMADTLALGKNERPQQMWGFYLFPDCYNYDYTNTGHVYTGKCPPLAKTRNDQLKWLWEASTALYPSVYLSTFLKNSDKTALFVRNQVYEAMRVAALPKRLFVPPVYVYNRPVFTDATDQFLNEKDLVSSIGECAALGAAGAVIWGASADYSNKELCQALSKYLTATLNPYIANVTAAAKLCSDILCQSNGRCVRKNYNSSDYLHLNPANFKIQKRQNEKYVALGIVTSAEMNALASKFTCQCYTGKKCQAQPSIGVRWRPQKSDGPGTSPEKEEGEEQLFPESSQEDSASSRAASSRRRRKKQQAKPHCLQHRQGSAKPRDRPEELESTLLGVQGWCSGTYLRSGPSTASRENRHPSAVDEEKECPIPPPTQKGEPECWRNVHFKKL</sequence>
<evidence type="ECO:0000256" key="1">
    <source>
        <dbReference type="ARBA" id="ARBA00000251"/>
    </source>
</evidence>
<reference evidence="8 9" key="1">
    <citation type="submission" date="2021-05" db="EMBL/GenBank/DDBJ databases">
        <authorList>
            <person name="Zahm M."/>
            <person name="Klopp C."/>
            <person name="Cabau C."/>
            <person name="Kuhl H."/>
            <person name="Suciu R."/>
            <person name="Ciorpac M."/>
            <person name="Holostenco D."/>
            <person name="Gessner J."/>
            <person name="Wuertz S."/>
            <person name="Hohne C."/>
            <person name="Stock M."/>
            <person name="Gislard M."/>
            <person name="Lluch J."/>
            <person name="Milhes M."/>
            <person name="Lampietro C."/>
            <person name="Lopez Roques C."/>
            <person name="Donnadieu C."/>
            <person name="Du K."/>
            <person name="Schartl M."/>
            <person name="Guiguen Y."/>
        </authorList>
    </citation>
    <scope>NUCLEOTIDE SEQUENCE [LARGE SCALE GENOMIC DNA]</scope>
    <source>
        <strain evidence="8">Hh-F2</strain>
        <tissue evidence="8">Blood</tissue>
    </source>
</reference>
<dbReference type="PRINTS" id="PR00846">
    <property type="entry name" value="GLHYDRLASE56"/>
</dbReference>
<keyword evidence="4 5" id="KW-0326">Glycosidase</keyword>
<proteinExistence type="inferred from homology"/>
<gene>
    <name evidence="8" type="ORF">HHUSO_G35909</name>
</gene>
<name>A0ABR0Y242_HUSHU</name>
<evidence type="ECO:0000256" key="4">
    <source>
        <dbReference type="ARBA" id="ARBA00023295"/>
    </source>
</evidence>
<feature type="chain" id="PRO_5046419795" description="Hyaluronidase" evidence="7">
    <location>
        <begin position="30"/>
        <end position="580"/>
    </location>
</feature>
<evidence type="ECO:0000256" key="2">
    <source>
        <dbReference type="ARBA" id="ARBA00008871"/>
    </source>
</evidence>
<comment type="catalytic activity">
    <reaction evidence="1 5">
        <text>Random hydrolysis of (1-&gt;4)-linkages between N-acetyl-beta-D-glucosamine and D-glucuronate residues in hyaluronate.</text>
        <dbReference type="EC" id="3.2.1.35"/>
    </reaction>
</comment>
<dbReference type="PANTHER" id="PTHR11769">
    <property type="entry name" value="HYALURONIDASE"/>
    <property type="match status" value="1"/>
</dbReference>
<protein>
    <recommendedName>
        <fullName evidence="5">Hyaluronidase</fullName>
        <ecNumber evidence="5">3.2.1.35</ecNumber>
    </recommendedName>
</protein>
<dbReference type="InterPro" id="IPR018155">
    <property type="entry name" value="Hyaluronidase"/>
</dbReference>
<keyword evidence="7" id="KW-0732">Signal</keyword>
<evidence type="ECO:0000313" key="9">
    <source>
        <dbReference type="Proteomes" id="UP001369086"/>
    </source>
</evidence>
<comment type="caution">
    <text evidence="8">The sequence shown here is derived from an EMBL/GenBank/DDBJ whole genome shotgun (WGS) entry which is preliminary data.</text>
</comment>
<feature type="compositionally biased region" description="Basic residues" evidence="6">
    <location>
        <begin position="488"/>
        <end position="504"/>
    </location>
</feature>
<dbReference type="SUPFAM" id="SSF51445">
    <property type="entry name" value="(Trans)glycosidases"/>
    <property type="match status" value="1"/>
</dbReference>
<keyword evidence="9" id="KW-1185">Reference proteome</keyword>
<evidence type="ECO:0000256" key="6">
    <source>
        <dbReference type="SAM" id="MobiDB-lite"/>
    </source>
</evidence>
<evidence type="ECO:0000256" key="5">
    <source>
        <dbReference type="RuleBase" id="RU610713"/>
    </source>
</evidence>
<evidence type="ECO:0000256" key="3">
    <source>
        <dbReference type="ARBA" id="ARBA00023157"/>
    </source>
</evidence>
<dbReference type="EC" id="3.2.1.35" evidence="5"/>
<evidence type="ECO:0000313" key="8">
    <source>
        <dbReference type="EMBL" id="KAK6466643.1"/>
    </source>
</evidence>
<evidence type="ECO:0000256" key="7">
    <source>
        <dbReference type="SAM" id="SignalP"/>
    </source>
</evidence>
<dbReference type="EMBL" id="JAHFZB010000054">
    <property type="protein sequence ID" value="KAK6466643.1"/>
    <property type="molecule type" value="Genomic_DNA"/>
</dbReference>
<dbReference type="PANTHER" id="PTHR11769:SF20">
    <property type="entry name" value="HYALURONIDASE PH-20"/>
    <property type="match status" value="1"/>
</dbReference>
<dbReference type="Pfam" id="PF01630">
    <property type="entry name" value="Glyco_hydro_56"/>
    <property type="match status" value="1"/>
</dbReference>
<accession>A0ABR0Y242</accession>
<keyword evidence="3" id="KW-1015">Disulfide bond</keyword>
<dbReference type="InterPro" id="IPR013785">
    <property type="entry name" value="Aldolase_TIM"/>
</dbReference>
<feature type="compositionally biased region" description="Basic and acidic residues" evidence="6">
    <location>
        <begin position="544"/>
        <end position="553"/>
    </location>
</feature>
<dbReference type="Proteomes" id="UP001369086">
    <property type="component" value="Unassembled WGS sequence"/>
</dbReference>
<dbReference type="InterPro" id="IPR017853">
    <property type="entry name" value="GH"/>
</dbReference>
<keyword evidence="5" id="KW-0378">Hydrolase</keyword>
<feature type="region of interest" description="Disordered" evidence="6">
    <location>
        <begin position="447"/>
        <end position="519"/>
    </location>
</feature>
<dbReference type="Gene3D" id="3.20.20.70">
    <property type="entry name" value="Aldolase class I"/>
    <property type="match status" value="1"/>
</dbReference>
<feature type="signal peptide" evidence="7">
    <location>
        <begin position="1"/>
        <end position="29"/>
    </location>
</feature>